<dbReference type="SUPFAM" id="SSF88659">
    <property type="entry name" value="Sigma3 and sigma4 domains of RNA polymerase sigma factors"/>
    <property type="match status" value="1"/>
</dbReference>
<dbReference type="CDD" id="cd06171">
    <property type="entry name" value="Sigma70_r4"/>
    <property type="match status" value="1"/>
</dbReference>
<evidence type="ECO:0000259" key="6">
    <source>
        <dbReference type="Pfam" id="PF08281"/>
    </source>
</evidence>
<evidence type="ECO:0000256" key="3">
    <source>
        <dbReference type="ARBA" id="ARBA00023082"/>
    </source>
</evidence>
<dbReference type="SUPFAM" id="SSF88946">
    <property type="entry name" value="Sigma2 domain of RNA polymerase sigma factors"/>
    <property type="match status" value="1"/>
</dbReference>
<dbReference type="EMBL" id="JAUFPT010000111">
    <property type="protein sequence ID" value="MDN3574681.1"/>
    <property type="molecule type" value="Genomic_DNA"/>
</dbReference>
<evidence type="ECO:0000256" key="1">
    <source>
        <dbReference type="ARBA" id="ARBA00010641"/>
    </source>
</evidence>
<dbReference type="Gene3D" id="1.10.10.10">
    <property type="entry name" value="Winged helix-like DNA-binding domain superfamily/Winged helix DNA-binding domain"/>
    <property type="match status" value="1"/>
</dbReference>
<organism evidence="7 8">
    <name type="scientific">Methylobacterium longum</name>
    <dbReference type="NCBI Taxonomy" id="767694"/>
    <lineage>
        <taxon>Bacteria</taxon>
        <taxon>Pseudomonadati</taxon>
        <taxon>Pseudomonadota</taxon>
        <taxon>Alphaproteobacteria</taxon>
        <taxon>Hyphomicrobiales</taxon>
        <taxon>Methylobacteriaceae</taxon>
        <taxon>Methylobacterium</taxon>
    </lineage>
</organism>
<keyword evidence="8" id="KW-1185">Reference proteome</keyword>
<keyword evidence="3" id="KW-0731">Sigma factor</keyword>
<evidence type="ECO:0000256" key="2">
    <source>
        <dbReference type="ARBA" id="ARBA00023015"/>
    </source>
</evidence>
<proteinExistence type="inferred from homology"/>
<feature type="domain" description="RNA polymerase sigma-70 region 2" evidence="5">
    <location>
        <begin position="53"/>
        <end position="115"/>
    </location>
</feature>
<keyword evidence="2" id="KW-0805">Transcription regulation</keyword>
<dbReference type="InterPro" id="IPR013324">
    <property type="entry name" value="RNA_pol_sigma_r3/r4-like"/>
</dbReference>
<dbReference type="InterPro" id="IPR013249">
    <property type="entry name" value="RNA_pol_sigma70_r4_t2"/>
</dbReference>
<evidence type="ECO:0000313" key="8">
    <source>
        <dbReference type="Proteomes" id="UP001244297"/>
    </source>
</evidence>
<dbReference type="InterPro" id="IPR039425">
    <property type="entry name" value="RNA_pol_sigma-70-like"/>
</dbReference>
<gene>
    <name evidence="7" type="ORF">QWZ18_29300</name>
</gene>
<dbReference type="InterPro" id="IPR013325">
    <property type="entry name" value="RNA_pol_sigma_r2"/>
</dbReference>
<dbReference type="NCBIfam" id="TIGR02937">
    <property type="entry name" value="sigma70-ECF"/>
    <property type="match status" value="1"/>
</dbReference>
<keyword evidence="4" id="KW-0804">Transcription</keyword>
<dbReference type="Gene3D" id="1.10.1740.10">
    <property type="match status" value="1"/>
</dbReference>
<name>A0ABT8AZ29_9HYPH</name>
<sequence length="206" mass="22774">MRDQLGRRLHACYASILTEAQPQRHLALIAQLDAALTAEGDATAFRTELLAALPDLRAYARSLTMDPCRADDLVQETLVRAWANQHRFAPNSNLMGWLCTILRNHFYTECRKRKREVEDVDGAAATQMVAPAAQEHGVELRTVWAMLGRLPRHQREALLLVGAQGLTYEAAADLVGCKVGTVKSRVSRARAFLAASLESRDARSPA</sequence>
<feature type="domain" description="RNA polymerase sigma factor 70 region 4 type 2" evidence="6">
    <location>
        <begin position="142"/>
        <end position="193"/>
    </location>
</feature>
<dbReference type="InterPro" id="IPR014284">
    <property type="entry name" value="RNA_pol_sigma-70_dom"/>
</dbReference>
<comment type="similarity">
    <text evidence="1">Belongs to the sigma-70 factor family. ECF subfamily.</text>
</comment>
<evidence type="ECO:0000259" key="5">
    <source>
        <dbReference type="Pfam" id="PF04542"/>
    </source>
</evidence>
<dbReference type="Pfam" id="PF04542">
    <property type="entry name" value="Sigma70_r2"/>
    <property type="match status" value="1"/>
</dbReference>
<reference evidence="8" key="1">
    <citation type="journal article" date="2019" name="Int. J. Syst. Evol. Microbiol.">
        <title>The Global Catalogue of Microorganisms (GCM) 10K type strain sequencing project: providing services to taxonomists for standard genome sequencing and annotation.</title>
        <authorList>
            <consortium name="The Broad Institute Genomics Platform"/>
            <consortium name="The Broad Institute Genome Sequencing Center for Infectious Disease"/>
            <person name="Wu L."/>
            <person name="Ma J."/>
        </authorList>
    </citation>
    <scope>NUCLEOTIDE SEQUENCE [LARGE SCALE GENOMIC DNA]</scope>
    <source>
        <strain evidence="8">CECT 7806</strain>
    </source>
</reference>
<dbReference type="InterPro" id="IPR007627">
    <property type="entry name" value="RNA_pol_sigma70_r2"/>
</dbReference>
<dbReference type="Pfam" id="PF08281">
    <property type="entry name" value="Sigma70_r4_2"/>
    <property type="match status" value="1"/>
</dbReference>
<protein>
    <submittedName>
        <fullName evidence="7">Sigma-70 family RNA polymerase sigma factor</fullName>
    </submittedName>
</protein>
<dbReference type="PANTHER" id="PTHR43133:SF25">
    <property type="entry name" value="RNA POLYMERASE SIGMA FACTOR RFAY-RELATED"/>
    <property type="match status" value="1"/>
</dbReference>
<evidence type="ECO:0000313" key="7">
    <source>
        <dbReference type="EMBL" id="MDN3574681.1"/>
    </source>
</evidence>
<dbReference type="PANTHER" id="PTHR43133">
    <property type="entry name" value="RNA POLYMERASE ECF-TYPE SIGMA FACTO"/>
    <property type="match status" value="1"/>
</dbReference>
<dbReference type="InterPro" id="IPR036388">
    <property type="entry name" value="WH-like_DNA-bd_sf"/>
</dbReference>
<evidence type="ECO:0000256" key="4">
    <source>
        <dbReference type="ARBA" id="ARBA00023163"/>
    </source>
</evidence>
<dbReference type="Proteomes" id="UP001244297">
    <property type="component" value="Unassembled WGS sequence"/>
</dbReference>
<comment type="caution">
    <text evidence="7">The sequence shown here is derived from an EMBL/GenBank/DDBJ whole genome shotgun (WGS) entry which is preliminary data.</text>
</comment>
<accession>A0ABT8AZ29</accession>